<organism evidence="1 2">
    <name type="scientific">Araneus ventricosus</name>
    <name type="common">Orbweaver spider</name>
    <name type="synonym">Epeira ventricosa</name>
    <dbReference type="NCBI Taxonomy" id="182803"/>
    <lineage>
        <taxon>Eukaryota</taxon>
        <taxon>Metazoa</taxon>
        <taxon>Ecdysozoa</taxon>
        <taxon>Arthropoda</taxon>
        <taxon>Chelicerata</taxon>
        <taxon>Arachnida</taxon>
        <taxon>Araneae</taxon>
        <taxon>Araneomorphae</taxon>
        <taxon>Entelegynae</taxon>
        <taxon>Araneoidea</taxon>
        <taxon>Araneidae</taxon>
        <taxon>Araneus</taxon>
    </lineage>
</organism>
<name>A0A4Y2KJF8_ARAVE</name>
<keyword evidence="2" id="KW-1185">Reference proteome</keyword>
<proteinExistence type="predicted"/>
<gene>
    <name evidence="1" type="ORF">AVEN_171304_1</name>
</gene>
<evidence type="ECO:0000313" key="2">
    <source>
        <dbReference type="Proteomes" id="UP000499080"/>
    </source>
</evidence>
<evidence type="ECO:0000313" key="1">
    <source>
        <dbReference type="EMBL" id="GBN01563.1"/>
    </source>
</evidence>
<dbReference type="AlphaFoldDB" id="A0A4Y2KJF8"/>
<sequence>MHAIVRNVETIVKLSSIVRKSLTYLDLSLCEFSIFEGKRKNTVRLEIYDFNYPSFSIEVSNDSLYTENNWKKILQNDGQLCAAVTCNVDLITEFPEPFKNCTIFIPHYFYEDPLRELLDYAIENIKPRLTVARKILKPLKYINYMNGTHSFIKHLAHIFYSDCTDLNIWQDFLAAFRIEEYILFEEYWCYNPKVIERVLYYACQSGYDLKNNSLNRDLIVHCFPTELHAKVKMLLKFISAPRYCPYTHHQCRTDLYKNR</sequence>
<protein>
    <recommendedName>
        <fullName evidence="3">SOCS box domain-containing protein</fullName>
    </recommendedName>
</protein>
<dbReference type="Proteomes" id="UP000499080">
    <property type="component" value="Unassembled WGS sequence"/>
</dbReference>
<evidence type="ECO:0008006" key="3">
    <source>
        <dbReference type="Google" id="ProtNLM"/>
    </source>
</evidence>
<reference evidence="1 2" key="1">
    <citation type="journal article" date="2019" name="Sci. Rep.">
        <title>Orb-weaving spider Araneus ventricosus genome elucidates the spidroin gene catalogue.</title>
        <authorList>
            <person name="Kono N."/>
            <person name="Nakamura H."/>
            <person name="Ohtoshi R."/>
            <person name="Moran D.A.P."/>
            <person name="Shinohara A."/>
            <person name="Yoshida Y."/>
            <person name="Fujiwara M."/>
            <person name="Mori M."/>
            <person name="Tomita M."/>
            <person name="Arakawa K."/>
        </authorList>
    </citation>
    <scope>NUCLEOTIDE SEQUENCE [LARGE SCALE GENOMIC DNA]</scope>
</reference>
<accession>A0A4Y2KJF8</accession>
<dbReference type="EMBL" id="BGPR01004629">
    <property type="protein sequence ID" value="GBN01563.1"/>
    <property type="molecule type" value="Genomic_DNA"/>
</dbReference>
<comment type="caution">
    <text evidence="1">The sequence shown here is derived from an EMBL/GenBank/DDBJ whole genome shotgun (WGS) entry which is preliminary data.</text>
</comment>